<feature type="signal peptide" evidence="6">
    <location>
        <begin position="1"/>
        <end position="19"/>
    </location>
</feature>
<keyword evidence="7" id="KW-1185">Reference proteome</keyword>
<evidence type="ECO:0000256" key="1">
    <source>
        <dbReference type="ARBA" id="ARBA00009995"/>
    </source>
</evidence>
<comment type="subcellular location">
    <subcellularLocation>
        <location evidence="6">Membrane</location>
        <topology evidence="6">Single-pass membrane protein</topology>
    </subcellularLocation>
</comment>
<dbReference type="InterPro" id="IPR002213">
    <property type="entry name" value="UDP_glucos_trans"/>
</dbReference>
<dbReference type="WBParaSite" id="PSU_v2.g4148.t1">
    <property type="protein sequence ID" value="PSU_v2.g4148.t1"/>
    <property type="gene ID" value="PSU_v2.g4148"/>
</dbReference>
<evidence type="ECO:0000256" key="2">
    <source>
        <dbReference type="ARBA" id="ARBA00022676"/>
    </source>
</evidence>
<keyword evidence="6" id="KW-1133">Transmembrane helix</keyword>
<dbReference type="InterPro" id="IPR050271">
    <property type="entry name" value="UDP-glycosyltransferase"/>
</dbReference>
<dbReference type="InterPro" id="IPR035595">
    <property type="entry name" value="UDP_glycos_trans_CS"/>
</dbReference>
<dbReference type="Gene3D" id="3.40.50.2000">
    <property type="entry name" value="Glycogen Phosphorylase B"/>
    <property type="match status" value="1"/>
</dbReference>
<keyword evidence="6" id="KW-0732">Signal</keyword>
<dbReference type="GO" id="GO:0015020">
    <property type="term" value="F:glucuronosyltransferase activity"/>
    <property type="evidence" value="ECO:0007669"/>
    <property type="project" value="UniProtKB-EC"/>
</dbReference>
<evidence type="ECO:0000256" key="5">
    <source>
        <dbReference type="RuleBase" id="RU003718"/>
    </source>
</evidence>
<organism evidence="7 8">
    <name type="scientific">Panagrolaimus superbus</name>
    <dbReference type="NCBI Taxonomy" id="310955"/>
    <lineage>
        <taxon>Eukaryota</taxon>
        <taxon>Metazoa</taxon>
        <taxon>Ecdysozoa</taxon>
        <taxon>Nematoda</taxon>
        <taxon>Chromadorea</taxon>
        <taxon>Rhabditida</taxon>
        <taxon>Tylenchina</taxon>
        <taxon>Panagrolaimomorpha</taxon>
        <taxon>Panagrolaimoidea</taxon>
        <taxon>Panagrolaimidae</taxon>
        <taxon>Panagrolaimus</taxon>
    </lineage>
</organism>
<evidence type="ECO:0000256" key="4">
    <source>
        <dbReference type="ARBA" id="ARBA00047475"/>
    </source>
</evidence>
<keyword evidence="6" id="KW-0472">Membrane</keyword>
<reference evidence="8" key="1">
    <citation type="submission" date="2022-11" db="UniProtKB">
        <authorList>
            <consortium name="WormBaseParasite"/>
        </authorList>
    </citation>
    <scope>IDENTIFICATION</scope>
</reference>
<evidence type="ECO:0000313" key="7">
    <source>
        <dbReference type="Proteomes" id="UP000887577"/>
    </source>
</evidence>
<evidence type="ECO:0000256" key="3">
    <source>
        <dbReference type="ARBA" id="ARBA00022679"/>
    </source>
</evidence>
<sequence>MILFKILLFVTTLFGLRNAYKIGIFIPGVSSSQIIFNQRVGDILSDAGHNVTFINVEMFEFKKNTKIIAKSGSEVWNIDAKSDQACERLVKNTEFIERLKAAKFDVIFAHMADFCPIGLQHVIKAPTWAWISSGPLLDHMASSAGLSLPASYAAPVMADLGDTMTFFERFKSILGHTVTPYAVRAMSADAETEIFRKYIDPNFPHLFEIAKTAPLIFVNTNELYDLPRPTLHKIINIGGIEKPSTVSKALPAEYAKKIEAAKNVVVFTFGSIANASKMPESWKNAFMGAFEKFPYTQFFVRFDGSNLKPPKNVHLNKWLPQVDLLQHPKTKAFITHGGFNGLQEALVAAKPLLVVPLFGDQFKNARIAEKHGFGITVKKSEMSEEKVTAALKALLNDPKYSNAVKQMNAMIKKQPVAPETLLIRWTEFVAKFKNLDNLRPVGASLDTITYYNIDVYATVLSVFSFILFVLYKFLTFLFLKIARLVGLRKEKTE</sequence>
<dbReference type="FunFam" id="3.40.50.2000:FF:000021">
    <property type="entry name" value="UDP-glucuronosyltransferase"/>
    <property type="match status" value="1"/>
</dbReference>
<dbReference type="AlphaFoldDB" id="A0A914YU18"/>
<proteinExistence type="inferred from homology"/>
<name>A0A914YU18_9BILA</name>
<comment type="catalytic activity">
    <reaction evidence="4 6">
        <text>glucuronate acceptor + UDP-alpha-D-glucuronate = acceptor beta-D-glucuronoside + UDP + H(+)</text>
        <dbReference type="Rhea" id="RHEA:21032"/>
        <dbReference type="ChEBI" id="CHEBI:15378"/>
        <dbReference type="ChEBI" id="CHEBI:58052"/>
        <dbReference type="ChEBI" id="CHEBI:58223"/>
        <dbReference type="ChEBI" id="CHEBI:132367"/>
        <dbReference type="ChEBI" id="CHEBI:132368"/>
        <dbReference type="EC" id="2.4.1.17"/>
    </reaction>
</comment>
<dbReference type="GO" id="GO:0016020">
    <property type="term" value="C:membrane"/>
    <property type="evidence" value="ECO:0007669"/>
    <property type="project" value="UniProtKB-SubCell"/>
</dbReference>
<dbReference type="EC" id="2.4.1.17" evidence="6"/>
<dbReference type="PROSITE" id="PS00375">
    <property type="entry name" value="UDPGT"/>
    <property type="match status" value="1"/>
</dbReference>
<accession>A0A914YU18</accession>
<comment type="similarity">
    <text evidence="1 5">Belongs to the UDP-glycosyltransferase family.</text>
</comment>
<dbReference type="Pfam" id="PF00201">
    <property type="entry name" value="UDPGT"/>
    <property type="match status" value="1"/>
</dbReference>
<dbReference type="CDD" id="cd03784">
    <property type="entry name" value="GT1_Gtf-like"/>
    <property type="match status" value="1"/>
</dbReference>
<dbReference type="PANTHER" id="PTHR48043:SF145">
    <property type="entry name" value="FI06409P-RELATED"/>
    <property type="match status" value="1"/>
</dbReference>
<evidence type="ECO:0000256" key="6">
    <source>
        <dbReference type="RuleBase" id="RU362059"/>
    </source>
</evidence>
<dbReference type="SUPFAM" id="SSF53756">
    <property type="entry name" value="UDP-Glycosyltransferase/glycogen phosphorylase"/>
    <property type="match status" value="1"/>
</dbReference>
<evidence type="ECO:0000313" key="8">
    <source>
        <dbReference type="WBParaSite" id="PSU_v2.g4148.t1"/>
    </source>
</evidence>
<keyword evidence="2 5" id="KW-0328">Glycosyltransferase</keyword>
<feature type="transmembrane region" description="Helical" evidence="6">
    <location>
        <begin position="455"/>
        <end position="479"/>
    </location>
</feature>
<dbReference type="Proteomes" id="UP000887577">
    <property type="component" value="Unplaced"/>
</dbReference>
<dbReference type="PANTHER" id="PTHR48043">
    <property type="entry name" value="EG:EG0003.4 PROTEIN-RELATED"/>
    <property type="match status" value="1"/>
</dbReference>
<keyword evidence="3 5" id="KW-0808">Transferase</keyword>
<protein>
    <recommendedName>
        <fullName evidence="6">UDP-glucuronosyltransferase</fullName>
        <ecNumber evidence="6">2.4.1.17</ecNumber>
    </recommendedName>
</protein>
<keyword evidence="6" id="KW-0812">Transmembrane</keyword>
<feature type="chain" id="PRO_5038162184" description="UDP-glucuronosyltransferase" evidence="6">
    <location>
        <begin position="20"/>
        <end position="493"/>
    </location>
</feature>